<protein>
    <recommendedName>
        <fullName evidence="1">diguanylate cyclase</fullName>
        <ecNumber evidence="1">2.7.7.65</ecNumber>
    </recommendedName>
</protein>
<dbReference type="InterPro" id="IPR050469">
    <property type="entry name" value="Diguanylate_Cyclase"/>
</dbReference>
<dbReference type="EMBL" id="JBGXBU010000002">
    <property type="protein sequence ID" value="MFM4892949.1"/>
    <property type="molecule type" value="Genomic_DNA"/>
</dbReference>
<comment type="caution">
    <text evidence="3">The sequence shown here is derived from an EMBL/GenBank/DDBJ whole genome shotgun (WGS) entry which is preliminary data.</text>
</comment>
<dbReference type="InterPro" id="IPR043128">
    <property type="entry name" value="Rev_trsase/Diguanyl_cyclase"/>
</dbReference>
<dbReference type="InterPro" id="IPR000160">
    <property type="entry name" value="GGDEF_dom"/>
</dbReference>
<evidence type="ECO:0000256" key="1">
    <source>
        <dbReference type="ARBA" id="ARBA00012528"/>
    </source>
</evidence>
<dbReference type="Gene3D" id="3.30.70.270">
    <property type="match status" value="1"/>
</dbReference>
<keyword evidence="4" id="KW-1185">Reference proteome</keyword>
<dbReference type="Pfam" id="PF00990">
    <property type="entry name" value="GGDEF"/>
    <property type="match status" value="1"/>
</dbReference>
<evidence type="ECO:0000259" key="2">
    <source>
        <dbReference type="PROSITE" id="PS50887"/>
    </source>
</evidence>
<organism evidence="3 4">
    <name type="scientific">Aeromonas bivalvium</name>
    <dbReference type="NCBI Taxonomy" id="440079"/>
    <lineage>
        <taxon>Bacteria</taxon>
        <taxon>Pseudomonadati</taxon>
        <taxon>Pseudomonadota</taxon>
        <taxon>Gammaproteobacteria</taxon>
        <taxon>Aeromonadales</taxon>
        <taxon>Aeromonadaceae</taxon>
        <taxon>Aeromonas</taxon>
    </lineage>
</organism>
<proteinExistence type="predicted"/>
<keyword evidence="3" id="KW-0548">Nucleotidyltransferase</keyword>
<reference evidence="3 4" key="1">
    <citation type="submission" date="2024-09" db="EMBL/GenBank/DDBJ databases">
        <title>Aeromonas strains Genome sequencing and assembly.</title>
        <authorList>
            <person name="Hu X."/>
            <person name="Tang B."/>
        </authorList>
    </citation>
    <scope>NUCLEOTIDE SEQUENCE [LARGE SCALE GENOMIC DNA]</scope>
    <source>
        <strain evidence="3 4">NB23SCDHY001</strain>
    </source>
</reference>
<keyword evidence="3" id="KW-0808">Transferase</keyword>
<dbReference type="CDD" id="cd01949">
    <property type="entry name" value="GGDEF"/>
    <property type="match status" value="1"/>
</dbReference>
<gene>
    <name evidence="3" type="ORF">ACEUDJ_08760</name>
</gene>
<dbReference type="SMART" id="SM00267">
    <property type="entry name" value="GGDEF"/>
    <property type="match status" value="1"/>
</dbReference>
<dbReference type="EC" id="2.7.7.65" evidence="1"/>
<dbReference type="PROSITE" id="PS50887">
    <property type="entry name" value="GGDEF"/>
    <property type="match status" value="1"/>
</dbReference>
<dbReference type="SUPFAM" id="SSF55073">
    <property type="entry name" value="Nucleotide cyclase"/>
    <property type="match status" value="1"/>
</dbReference>
<evidence type="ECO:0000313" key="3">
    <source>
        <dbReference type="EMBL" id="MFM4892949.1"/>
    </source>
</evidence>
<sequence>MDNSISWREANASVGFDATQWIRQLDHQTPALKQADKGLLERLLGQQTLSELLAIFARTAARVVRIHSLCLEGPAHHSLIQCLPQEQISLHSHQFPLKDSHGLCLGQLHYQLTQIPSEGQIAELQSCHRQLQLALPLYLRLANLEQQVRLDHLTGLGNRAYFDEALGRAVEQHSRDPHGLVLVLLDLDRFKQINDTWGHPVGDLVLSRFAQLLGQSIRATDQAFRLGGDEFALLLQPAEPEAWRPVWLRLQQMLRSHQELASFSVGCTLGAACWQPGMDVYTLYETADSHLYARKKADGTA</sequence>
<evidence type="ECO:0000313" key="4">
    <source>
        <dbReference type="Proteomes" id="UP001630969"/>
    </source>
</evidence>
<dbReference type="Proteomes" id="UP001630969">
    <property type="component" value="Unassembled WGS sequence"/>
</dbReference>
<dbReference type="PANTHER" id="PTHR45138">
    <property type="entry name" value="REGULATORY COMPONENTS OF SENSORY TRANSDUCTION SYSTEM"/>
    <property type="match status" value="1"/>
</dbReference>
<dbReference type="NCBIfam" id="TIGR00254">
    <property type="entry name" value="GGDEF"/>
    <property type="match status" value="1"/>
</dbReference>
<name>A0ABW9GR23_9GAMM</name>
<feature type="domain" description="GGDEF" evidence="2">
    <location>
        <begin position="178"/>
        <end position="301"/>
    </location>
</feature>
<dbReference type="GeneID" id="97220185"/>
<accession>A0ABW9GR23</accession>
<dbReference type="RefSeq" id="WP_111873793.1">
    <property type="nucleotide sequence ID" value="NZ_JBGWZZ010000008.1"/>
</dbReference>
<dbReference type="InterPro" id="IPR029787">
    <property type="entry name" value="Nucleotide_cyclase"/>
</dbReference>
<dbReference type="PANTHER" id="PTHR45138:SF6">
    <property type="entry name" value="DIGUANYLATE CYCLASE DGCN"/>
    <property type="match status" value="1"/>
</dbReference>
<dbReference type="GO" id="GO:0052621">
    <property type="term" value="F:diguanylate cyclase activity"/>
    <property type="evidence" value="ECO:0007669"/>
    <property type="project" value="UniProtKB-EC"/>
</dbReference>